<reference evidence="3" key="2">
    <citation type="submission" date="2020-04" db="EMBL/GenBank/DDBJ databases">
        <authorList>
            <consortium name="NCBI Genome Project"/>
        </authorList>
    </citation>
    <scope>NUCLEOTIDE SEQUENCE</scope>
    <source>
        <strain evidence="3">CBS 304.34</strain>
    </source>
</reference>
<dbReference type="RefSeq" id="XP_033569498.1">
    <property type="nucleotide sequence ID" value="XM_033721391.1"/>
</dbReference>
<reference evidence="1 3" key="1">
    <citation type="journal article" date="2020" name="Stud. Mycol.">
        <title>101 Dothideomycetes genomes: a test case for predicting lifestyles and emergence of pathogens.</title>
        <authorList>
            <person name="Haridas S."/>
            <person name="Albert R."/>
            <person name="Binder M."/>
            <person name="Bloem J."/>
            <person name="Labutti K."/>
            <person name="Salamov A."/>
            <person name="Andreopoulos B."/>
            <person name="Baker S."/>
            <person name="Barry K."/>
            <person name="Bills G."/>
            <person name="Bluhm B."/>
            <person name="Cannon C."/>
            <person name="Castanera R."/>
            <person name="Culley D."/>
            <person name="Daum C."/>
            <person name="Ezra D."/>
            <person name="Gonzalez J."/>
            <person name="Henrissat B."/>
            <person name="Kuo A."/>
            <person name="Liang C."/>
            <person name="Lipzen A."/>
            <person name="Lutzoni F."/>
            <person name="Magnuson J."/>
            <person name="Mondo S."/>
            <person name="Nolan M."/>
            <person name="Ohm R."/>
            <person name="Pangilinan J."/>
            <person name="Park H.-J."/>
            <person name="Ramirez L."/>
            <person name="Alfaro M."/>
            <person name="Sun H."/>
            <person name="Tritt A."/>
            <person name="Yoshinaga Y."/>
            <person name="Zwiers L.-H."/>
            <person name="Turgeon B."/>
            <person name="Goodwin S."/>
            <person name="Spatafora J."/>
            <person name="Crous P."/>
            <person name="Grigoriev I."/>
        </authorList>
    </citation>
    <scope>NUCLEOTIDE SEQUENCE</scope>
    <source>
        <strain evidence="1 3">CBS 304.34</strain>
    </source>
</reference>
<name>A0A6A6Y3D9_9PEZI</name>
<gene>
    <name evidence="1 3" type="ORF">BDZ99DRAFT_468976</name>
</gene>
<evidence type="ECO:0000313" key="1">
    <source>
        <dbReference type="EMBL" id="KAF2802534.1"/>
    </source>
</evidence>
<dbReference type="Proteomes" id="UP000504636">
    <property type="component" value="Unplaced"/>
</dbReference>
<dbReference type="AlphaFoldDB" id="A0A6A6Y3D9"/>
<evidence type="ECO:0000313" key="2">
    <source>
        <dbReference type="Proteomes" id="UP000504636"/>
    </source>
</evidence>
<evidence type="ECO:0000313" key="3">
    <source>
        <dbReference type="RefSeq" id="XP_033569498.1"/>
    </source>
</evidence>
<proteinExistence type="predicted"/>
<accession>A0A6A6Y3D9</accession>
<keyword evidence="2" id="KW-1185">Reference proteome</keyword>
<organism evidence="1">
    <name type="scientific">Mytilinidion resinicola</name>
    <dbReference type="NCBI Taxonomy" id="574789"/>
    <lineage>
        <taxon>Eukaryota</taxon>
        <taxon>Fungi</taxon>
        <taxon>Dikarya</taxon>
        <taxon>Ascomycota</taxon>
        <taxon>Pezizomycotina</taxon>
        <taxon>Dothideomycetes</taxon>
        <taxon>Pleosporomycetidae</taxon>
        <taxon>Mytilinidiales</taxon>
        <taxon>Mytilinidiaceae</taxon>
        <taxon>Mytilinidion</taxon>
    </lineage>
</organism>
<protein>
    <submittedName>
        <fullName evidence="1 3">Uncharacterized protein</fullName>
    </submittedName>
</protein>
<dbReference type="EMBL" id="MU003723">
    <property type="protein sequence ID" value="KAF2802534.1"/>
    <property type="molecule type" value="Genomic_DNA"/>
</dbReference>
<dbReference type="GeneID" id="54462284"/>
<reference evidence="3" key="3">
    <citation type="submission" date="2025-04" db="UniProtKB">
        <authorList>
            <consortium name="RefSeq"/>
        </authorList>
    </citation>
    <scope>IDENTIFICATION</scope>
    <source>
        <strain evidence="3">CBS 304.34</strain>
    </source>
</reference>
<sequence length="135" mass="15311">MSPPEHRRSGRVDRTQFTASEQGRLNGYASAQDLRDFAIYQHGYGIGYSDGVSNMQAGSWYDRDIEDFGYGLSSAFGYLEPDFEQTTFQIRGQEFDVYSYRRKPHGNGIEHVDHFVDLREVDSSKLGGIPFIVGL</sequence>